<dbReference type="OrthoDB" id="5382058at2759"/>
<comment type="caution">
    <text evidence="1">The sequence shown here is derived from an EMBL/GenBank/DDBJ whole genome shotgun (WGS) entry which is preliminary data.</text>
</comment>
<dbReference type="GO" id="GO:0004806">
    <property type="term" value="F:triacylglycerol lipase activity"/>
    <property type="evidence" value="ECO:0007669"/>
    <property type="project" value="InterPro"/>
</dbReference>
<dbReference type="EMBL" id="AMGW01000005">
    <property type="protein sequence ID" value="EXJ56889.1"/>
    <property type="molecule type" value="Genomic_DNA"/>
</dbReference>
<dbReference type="Gene3D" id="3.40.50.1820">
    <property type="entry name" value="alpha/beta hydrolase"/>
    <property type="match status" value="1"/>
</dbReference>
<dbReference type="VEuPathDB" id="FungiDB:A1O7_07233"/>
<dbReference type="Pfam" id="PF03583">
    <property type="entry name" value="LIP"/>
    <property type="match status" value="1"/>
</dbReference>
<dbReference type="GeneID" id="19181808"/>
<evidence type="ECO:0000313" key="2">
    <source>
        <dbReference type="Proteomes" id="UP000019473"/>
    </source>
</evidence>
<keyword evidence="2" id="KW-1185">Reference proteome</keyword>
<evidence type="ECO:0000313" key="1">
    <source>
        <dbReference type="EMBL" id="EXJ56889.1"/>
    </source>
</evidence>
<dbReference type="HOGENOM" id="CLU_1626869_0_0_1"/>
<dbReference type="InterPro" id="IPR005152">
    <property type="entry name" value="Lipase_secreted"/>
</dbReference>
<sequence length="163" mass="17789">MMPLSNDVWMNVLVPLSGCLPSASQVFADVSPDQLVQSGYNTHPIVQKYADISHKRGRKFEGPLLVLTGEADQIVSVRQLSSLVNDTCNLPKQESLEFVTYRNTDHFPFIQANPAKGLPWVKNRLSGKVVSGAACVQSVIGGFRTDVTVEALSANFLVDWGSL</sequence>
<gene>
    <name evidence="1" type="ORF">A1O7_07233</name>
</gene>
<dbReference type="AlphaFoldDB" id="W9WEE4"/>
<dbReference type="InterPro" id="IPR029058">
    <property type="entry name" value="AB_hydrolase_fold"/>
</dbReference>
<protein>
    <recommendedName>
        <fullName evidence="3">Peptidase S9 prolyl oligopeptidase catalytic domain-containing protein</fullName>
    </recommendedName>
</protein>
<evidence type="ECO:0008006" key="3">
    <source>
        <dbReference type="Google" id="ProtNLM"/>
    </source>
</evidence>
<proteinExistence type="predicted"/>
<organism evidence="1 2">
    <name type="scientific">Cladophialophora yegresii CBS 114405</name>
    <dbReference type="NCBI Taxonomy" id="1182544"/>
    <lineage>
        <taxon>Eukaryota</taxon>
        <taxon>Fungi</taxon>
        <taxon>Dikarya</taxon>
        <taxon>Ascomycota</taxon>
        <taxon>Pezizomycotina</taxon>
        <taxon>Eurotiomycetes</taxon>
        <taxon>Chaetothyriomycetidae</taxon>
        <taxon>Chaetothyriales</taxon>
        <taxon>Herpotrichiellaceae</taxon>
        <taxon>Cladophialophora</taxon>
    </lineage>
</organism>
<name>W9WEE4_9EURO</name>
<reference evidence="1 2" key="1">
    <citation type="submission" date="2013-03" db="EMBL/GenBank/DDBJ databases">
        <title>The Genome Sequence of Cladophialophora yegresii CBS 114405.</title>
        <authorList>
            <consortium name="The Broad Institute Genomics Platform"/>
            <person name="Cuomo C."/>
            <person name="de Hoog S."/>
            <person name="Gorbushina A."/>
            <person name="Walker B."/>
            <person name="Young S.K."/>
            <person name="Zeng Q."/>
            <person name="Gargeya S."/>
            <person name="Fitzgerald M."/>
            <person name="Haas B."/>
            <person name="Abouelleil A."/>
            <person name="Allen A.W."/>
            <person name="Alvarado L."/>
            <person name="Arachchi H.M."/>
            <person name="Berlin A.M."/>
            <person name="Chapman S.B."/>
            <person name="Gainer-Dewar J."/>
            <person name="Goldberg J."/>
            <person name="Griggs A."/>
            <person name="Gujja S."/>
            <person name="Hansen M."/>
            <person name="Howarth C."/>
            <person name="Imamovic A."/>
            <person name="Ireland A."/>
            <person name="Larimer J."/>
            <person name="McCowan C."/>
            <person name="Murphy C."/>
            <person name="Pearson M."/>
            <person name="Poon T.W."/>
            <person name="Priest M."/>
            <person name="Roberts A."/>
            <person name="Saif S."/>
            <person name="Shea T."/>
            <person name="Sisk P."/>
            <person name="Sykes S."/>
            <person name="Wortman J."/>
            <person name="Nusbaum C."/>
            <person name="Birren B."/>
        </authorList>
    </citation>
    <scope>NUCLEOTIDE SEQUENCE [LARGE SCALE GENOMIC DNA]</scope>
    <source>
        <strain evidence="1 2">CBS 114405</strain>
    </source>
</reference>
<accession>W9WEE4</accession>
<dbReference type="GO" id="GO:0016042">
    <property type="term" value="P:lipid catabolic process"/>
    <property type="evidence" value="ECO:0007669"/>
    <property type="project" value="InterPro"/>
</dbReference>
<dbReference type="Proteomes" id="UP000019473">
    <property type="component" value="Unassembled WGS sequence"/>
</dbReference>
<dbReference type="eggNOG" id="ENOG502SHFS">
    <property type="taxonomic scope" value="Eukaryota"/>
</dbReference>
<dbReference type="SUPFAM" id="SSF53474">
    <property type="entry name" value="alpha/beta-Hydrolases"/>
    <property type="match status" value="1"/>
</dbReference>
<dbReference type="RefSeq" id="XP_007759423.1">
    <property type="nucleotide sequence ID" value="XM_007761233.1"/>
</dbReference>